<comment type="caution">
    <text evidence="3">The sequence shown here is derived from an EMBL/GenBank/DDBJ whole genome shotgun (WGS) entry which is preliminary data.</text>
</comment>
<gene>
    <name evidence="3" type="ORF">CPY51_26655</name>
</gene>
<dbReference type="OrthoDB" id="9814952at2"/>
<evidence type="ECO:0000256" key="1">
    <source>
        <dbReference type="ARBA" id="ARBA00006226"/>
    </source>
</evidence>
<name>A0A2W4CCX2_9HYPH</name>
<protein>
    <submittedName>
        <fullName evidence="3">Plasmid stabilization protein</fullName>
    </submittedName>
</protein>
<sequence>MGCRVILHPLAEDDLFSIYEFIAQDSPTRAIAFSRKIRSHCFSLETMPERGTLRERLGSGIRIVIIEGKVSVIYRIEDDVVNILRIFYAGQNIPDNLAERPENPE</sequence>
<dbReference type="AlphaFoldDB" id="A0A2W4CCX2"/>
<evidence type="ECO:0000256" key="2">
    <source>
        <dbReference type="ARBA" id="ARBA00022649"/>
    </source>
</evidence>
<comment type="similarity">
    <text evidence="1">Belongs to the RelE toxin family.</text>
</comment>
<keyword evidence="2" id="KW-1277">Toxin-antitoxin system</keyword>
<dbReference type="InterPro" id="IPR007712">
    <property type="entry name" value="RelE/ParE_toxin"/>
</dbReference>
<proteinExistence type="inferred from homology"/>
<dbReference type="InterPro" id="IPR051803">
    <property type="entry name" value="TA_system_RelE-like_toxin"/>
</dbReference>
<evidence type="ECO:0000313" key="4">
    <source>
        <dbReference type="Proteomes" id="UP000248925"/>
    </source>
</evidence>
<dbReference type="PANTHER" id="PTHR33755:SF6">
    <property type="entry name" value="PLASMID STABILIZATION SYSTEM PROTEIN"/>
    <property type="match status" value="1"/>
</dbReference>
<evidence type="ECO:0000313" key="3">
    <source>
        <dbReference type="EMBL" id="PZM09108.1"/>
    </source>
</evidence>
<organism evidence="3 4">
    <name type="scientific">Rhizobium tubonense</name>
    <dbReference type="NCBI Taxonomy" id="484088"/>
    <lineage>
        <taxon>Bacteria</taxon>
        <taxon>Pseudomonadati</taxon>
        <taxon>Pseudomonadota</taxon>
        <taxon>Alphaproteobacteria</taxon>
        <taxon>Hyphomicrobiales</taxon>
        <taxon>Rhizobiaceae</taxon>
        <taxon>Rhizobium/Agrobacterium group</taxon>
        <taxon>Rhizobium</taxon>
    </lineage>
</organism>
<reference evidence="3 4" key="1">
    <citation type="journal article" date="2018" name="Sci. Rep.">
        <title>Rhizobium tumorigenes sp. nov., a novel plant tumorigenic bacterium isolated from cane gall tumors on thornless blackberry.</title>
        <authorList>
            <person name="Kuzmanovi N."/>
            <person name="Smalla K."/>
            <person name="Gronow S."/>
            <person name="PuBawska J."/>
        </authorList>
    </citation>
    <scope>NUCLEOTIDE SEQUENCE [LARGE SCALE GENOMIC DNA]</scope>
    <source>
        <strain evidence="3 4">CCBAU 85046</strain>
    </source>
</reference>
<dbReference type="Proteomes" id="UP000248925">
    <property type="component" value="Unassembled WGS sequence"/>
</dbReference>
<dbReference type="PANTHER" id="PTHR33755">
    <property type="entry name" value="TOXIN PARE1-RELATED"/>
    <property type="match status" value="1"/>
</dbReference>
<dbReference type="Gene3D" id="3.30.2310.20">
    <property type="entry name" value="RelE-like"/>
    <property type="match status" value="1"/>
</dbReference>
<dbReference type="RefSeq" id="WP_111163260.1">
    <property type="nucleotide sequence ID" value="NZ_PCDP01000061.1"/>
</dbReference>
<dbReference type="InterPro" id="IPR035093">
    <property type="entry name" value="RelE/ParE_toxin_dom_sf"/>
</dbReference>
<dbReference type="EMBL" id="PCDP01000061">
    <property type="protein sequence ID" value="PZM09108.1"/>
    <property type="molecule type" value="Genomic_DNA"/>
</dbReference>
<dbReference type="Pfam" id="PF05016">
    <property type="entry name" value="ParE_toxin"/>
    <property type="match status" value="1"/>
</dbReference>
<accession>A0A2W4CCX2</accession>
<keyword evidence="4" id="KW-1185">Reference proteome</keyword>